<dbReference type="Proteomes" id="UP000604046">
    <property type="component" value="Unassembled WGS sequence"/>
</dbReference>
<sequence length="205" mass="22418">MTLAAAGATRVTRALGAVHTRRCQPWTSLWWRRRLALAGIVCVSSRGLIRCLSSTGGEVSMPRRASRPPQVHTDAFPTPMEVNMQTIAIARSPYKERFGCPRQPTVTAGVAGGEAATGLLELVPSERNPEAKLRAALQDLAGFEFIWVISYLHMNEGWSARVTPPRGPRQKRGLFATRAPHRPNHIGLSACRLMDVDTATLRGLS</sequence>
<accession>A0A812PWF1</accession>
<evidence type="ECO:0000313" key="4">
    <source>
        <dbReference type="EMBL" id="CAE7350183.1"/>
    </source>
</evidence>
<dbReference type="InterPro" id="IPR023370">
    <property type="entry name" value="TrmO-like_N"/>
</dbReference>
<keyword evidence="1" id="KW-0949">S-adenosyl-L-methionine</keyword>
<dbReference type="OrthoDB" id="4882at2759"/>
<dbReference type="Pfam" id="PF01980">
    <property type="entry name" value="TrmO_N"/>
    <property type="match status" value="1"/>
</dbReference>
<feature type="domain" description="TsaA-like" evidence="3">
    <location>
        <begin position="84"/>
        <end position="205"/>
    </location>
</feature>
<dbReference type="EMBL" id="CAJNDS010002145">
    <property type="protein sequence ID" value="CAE7350183.1"/>
    <property type="molecule type" value="Genomic_DNA"/>
</dbReference>
<organism evidence="4 5">
    <name type="scientific">Symbiodinium natans</name>
    <dbReference type="NCBI Taxonomy" id="878477"/>
    <lineage>
        <taxon>Eukaryota</taxon>
        <taxon>Sar</taxon>
        <taxon>Alveolata</taxon>
        <taxon>Dinophyceae</taxon>
        <taxon>Suessiales</taxon>
        <taxon>Symbiodiniaceae</taxon>
        <taxon>Symbiodinium</taxon>
    </lineage>
</organism>
<name>A0A812PWF1_9DINO</name>
<evidence type="ECO:0000313" key="5">
    <source>
        <dbReference type="Proteomes" id="UP000604046"/>
    </source>
</evidence>
<comment type="similarity">
    <text evidence="2">Belongs to the tRNA methyltransferase O family.</text>
</comment>
<dbReference type="Gene3D" id="2.40.30.70">
    <property type="entry name" value="YaeB-like"/>
    <property type="match status" value="1"/>
</dbReference>
<dbReference type="AlphaFoldDB" id="A0A812PWF1"/>
<evidence type="ECO:0000259" key="3">
    <source>
        <dbReference type="PROSITE" id="PS51668"/>
    </source>
</evidence>
<gene>
    <name evidence="4" type="primary">trmO</name>
    <name evidence="4" type="ORF">SNAT2548_LOCUS18421</name>
</gene>
<dbReference type="InterPro" id="IPR036414">
    <property type="entry name" value="YaeB_N_sf"/>
</dbReference>
<protein>
    <submittedName>
        <fullName evidence="4">TrmO protein</fullName>
    </submittedName>
</protein>
<dbReference type="InterPro" id="IPR040372">
    <property type="entry name" value="YaeB-like"/>
</dbReference>
<reference evidence="4" key="1">
    <citation type="submission" date="2021-02" db="EMBL/GenBank/DDBJ databases">
        <authorList>
            <person name="Dougan E. K."/>
            <person name="Rhodes N."/>
            <person name="Thang M."/>
            <person name="Chan C."/>
        </authorList>
    </citation>
    <scope>NUCLEOTIDE SEQUENCE</scope>
</reference>
<keyword evidence="5" id="KW-1185">Reference proteome</keyword>
<proteinExistence type="inferred from homology"/>
<comment type="caution">
    <text evidence="4">The sequence shown here is derived from an EMBL/GenBank/DDBJ whole genome shotgun (WGS) entry which is preliminary data.</text>
</comment>
<evidence type="ECO:0000256" key="1">
    <source>
        <dbReference type="ARBA" id="ARBA00022691"/>
    </source>
</evidence>
<evidence type="ECO:0000256" key="2">
    <source>
        <dbReference type="ARBA" id="ARBA00033753"/>
    </source>
</evidence>
<dbReference type="InterPro" id="IPR036413">
    <property type="entry name" value="YaeB-like_sf"/>
</dbReference>
<dbReference type="PANTHER" id="PTHR12818:SF0">
    <property type="entry name" value="TRNA (ADENINE(37)-N6)-METHYLTRANSFERASE"/>
    <property type="match status" value="1"/>
</dbReference>
<dbReference type="SUPFAM" id="SSF118196">
    <property type="entry name" value="YaeB-like"/>
    <property type="match status" value="1"/>
</dbReference>
<dbReference type="PROSITE" id="PS51668">
    <property type="entry name" value="TSAA_2"/>
    <property type="match status" value="1"/>
</dbReference>
<dbReference type="PANTHER" id="PTHR12818">
    <property type="entry name" value="TRNA (ADENINE(37)-N6)-METHYLTRANSFERASE"/>
    <property type="match status" value="1"/>
</dbReference>